<dbReference type="SUPFAM" id="SSF53067">
    <property type="entry name" value="Actin-like ATPase domain"/>
    <property type="match status" value="1"/>
</dbReference>
<organism evidence="2 3">
    <name type="scientific">Paenibacillus antarcticus</name>
    <dbReference type="NCBI Taxonomy" id="253703"/>
    <lineage>
        <taxon>Bacteria</taxon>
        <taxon>Bacillati</taxon>
        <taxon>Bacillota</taxon>
        <taxon>Bacilli</taxon>
        <taxon>Bacillales</taxon>
        <taxon>Paenibacillaceae</taxon>
        <taxon>Paenibacillus</taxon>
    </lineage>
</organism>
<evidence type="ECO:0000313" key="2">
    <source>
        <dbReference type="EMBL" id="OAB40245.1"/>
    </source>
</evidence>
<dbReference type="Gene3D" id="3.30.420.40">
    <property type="match status" value="2"/>
</dbReference>
<dbReference type="AlphaFoldDB" id="A0A168J7E0"/>
<evidence type="ECO:0000256" key="1">
    <source>
        <dbReference type="ARBA" id="ARBA00006479"/>
    </source>
</evidence>
<sequence>MNSFVGIEIDGGKMYMMAETVDGYQEYTASTGTDCTVVQLQQEIEAFVAKLPYKPSGIGMGMPGLVVGTDKVELSHVIPALTGVTADMFATKAQIPVAFINDVKAATMAEAVHLTDKETAIVIMSDAFIAAGVVVSGELQLGAKGWNGELGYMILIVDGEPVMLDNLSSGYVIMKQTGMDDATLRERLEAGDEHVKDLVHQAGRNFGYALTNLIHLYNPDTIVVGGSTPTYKGYMEAALASLQEYALPELLKCCTITTPHIQNQVIAFGAREWIRKITNL</sequence>
<gene>
    <name evidence="2" type="ORF">PBAT_23320</name>
</gene>
<dbReference type="EMBL" id="LVJI01000054">
    <property type="protein sequence ID" value="OAB40245.1"/>
    <property type="molecule type" value="Genomic_DNA"/>
</dbReference>
<dbReference type="Proteomes" id="UP000077355">
    <property type="component" value="Unassembled WGS sequence"/>
</dbReference>
<dbReference type="InterPro" id="IPR000600">
    <property type="entry name" value="ROK"/>
</dbReference>
<comment type="similarity">
    <text evidence="1">Belongs to the ROK (NagC/XylR) family.</text>
</comment>
<dbReference type="RefSeq" id="WP_068653052.1">
    <property type="nucleotide sequence ID" value="NZ_CP043611.1"/>
</dbReference>
<evidence type="ECO:0000313" key="3">
    <source>
        <dbReference type="Proteomes" id="UP000077355"/>
    </source>
</evidence>
<dbReference type="OrthoDB" id="9795247at2"/>
<dbReference type="Pfam" id="PF00480">
    <property type="entry name" value="ROK"/>
    <property type="match status" value="1"/>
</dbReference>
<comment type="caution">
    <text evidence="2">The sequence shown here is derived from an EMBL/GenBank/DDBJ whole genome shotgun (WGS) entry which is preliminary data.</text>
</comment>
<evidence type="ECO:0008006" key="4">
    <source>
        <dbReference type="Google" id="ProtNLM"/>
    </source>
</evidence>
<keyword evidence="3" id="KW-1185">Reference proteome</keyword>
<protein>
    <recommendedName>
        <fullName evidence="4">ROK family protein</fullName>
    </recommendedName>
</protein>
<reference evidence="2 3" key="1">
    <citation type="submission" date="2016-03" db="EMBL/GenBank/DDBJ databases">
        <title>Draft genome sequence of Paenibacillus antarcticus CECT 5836.</title>
        <authorList>
            <person name="Shin S.-K."/>
            <person name="Yi H."/>
        </authorList>
    </citation>
    <scope>NUCLEOTIDE SEQUENCE [LARGE SCALE GENOMIC DNA]</scope>
    <source>
        <strain evidence="2 3">CECT 5836</strain>
    </source>
</reference>
<name>A0A168J7E0_9BACL</name>
<dbReference type="InterPro" id="IPR043129">
    <property type="entry name" value="ATPase_NBD"/>
</dbReference>
<dbReference type="PANTHER" id="PTHR18964">
    <property type="entry name" value="ROK (REPRESSOR, ORF, KINASE) FAMILY"/>
    <property type="match status" value="1"/>
</dbReference>
<dbReference type="PANTHER" id="PTHR18964:SF173">
    <property type="entry name" value="GLUCOKINASE"/>
    <property type="match status" value="1"/>
</dbReference>
<accession>A0A168J7E0</accession>
<proteinExistence type="inferred from homology"/>